<comment type="similarity">
    <text evidence="3">Belongs to the CCDC85 family.</text>
</comment>
<protein>
    <submittedName>
        <fullName evidence="8">EOG090X06T3</fullName>
    </submittedName>
</protein>
<comment type="similarity">
    <text evidence="2">Belongs to the FAM98 family.</text>
</comment>
<feature type="coiled-coil region" evidence="6">
    <location>
        <begin position="480"/>
        <end position="507"/>
    </location>
</feature>
<evidence type="ECO:0000256" key="3">
    <source>
        <dbReference type="ARBA" id="ARBA00009052"/>
    </source>
</evidence>
<sequence>METDTVTSLQNLGYSGTFNDVALLARLLDRNDPGYIVEMSKLVNFLSVKLKSLCQLEDMVNAIEKPEEGDMFCMELAGLLRELYCPYSVLMDGPPAARLANRENRLKLLNFLISECQAAIMNNLENQLEKSLPKSETPTSEKLKSSLMTLGFSKPPSDISAQQLFNKMGVKIREILASVPKGYPGPPLLKTALTEKQWSQLHQLLAELNKDYKLRREMLLTRLDVTVLSFTWSPNVKSKMDEVSAVYQPLRSSMQAEPKVTISRLLSAREDVAYEQKTSSASVREKTKTPLQRMLIGAVPDRGGRPTEQRRPPPEMPGWQKRKPDGGGRGGYRGGGGGGQRGGGRVQGSWNQGGNSWNQDQKPQWRGRGTTTRTAYSHPTNSTMNKFGGRSDSKQVAVPGGVPGVPITSLEQQRKPYIPLGEIRRNLPNQIRPAPPINLRPVAVKEDADEELSTHMTEEELMMLSVPVLARRLLEAQSRIATQASEIKGLKSSYQRLQEDNQELRDLCCFLDDDRQKGRKLAREWQRFGRYTASVMRQEVASYQNKLKQLESRQQELTRDNGELKELCLYLDEERNEIQQAPCASCGATPSPPPTESTMAGINQQQQPVRDDGDGSSSSTNADEPHLSMHPSRSHLSVNRPQSLSGMVHQRDHSQNRSMLAEQLLQYTRQLELRILQMEEERSGQSGNVSRQPQQQQNQRLRPPHPPPYNAVHNQRAVELGIRSDEIQQEEDQLVHSRPEAVTRALRVLQVREFLEPSSLGVIPSLADEEVDRLGQQASSDGEALGDGERALVHAMCNVIK</sequence>
<proteinExistence type="evidence at transcript level"/>
<keyword evidence="5 6" id="KW-0175">Coiled coil</keyword>
<dbReference type="GO" id="GO:0005912">
    <property type="term" value="C:adherens junction"/>
    <property type="evidence" value="ECO:0007669"/>
    <property type="project" value="UniProtKB-SubCell"/>
</dbReference>
<dbReference type="Pfam" id="PF10226">
    <property type="entry name" value="CCDC85"/>
    <property type="match status" value="1"/>
</dbReference>
<dbReference type="PANTHER" id="PTHR31353:SF1">
    <property type="entry name" value="PROTEIN FAM98B"/>
    <property type="match status" value="1"/>
</dbReference>
<dbReference type="PANTHER" id="PTHR31353">
    <property type="entry name" value="FAM98"/>
    <property type="match status" value="1"/>
</dbReference>
<evidence type="ECO:0000256" key="4">
    <source>
        <dbReference type="ARBA" id="ARBA00022949"/>
    </source>
</evidence>
<feature type="compositionally biased region" description="Gly residues" evidence="7">
    <location>
        <begin position="327"/>
        <end position="346"/>
    </location>
</feature>
<dbReference type="GO" id="GO:0072669">
    <property type="term" value="C:tRNA-splicing ligase complex"/>
    <property type="evidence" value="ECO:0007669"/>
    <property type="project" value="TreeGrafter"/>
</dbReference>
<name>A0A4Y7MFM8_9CRUS</name>
<feature type="coiled-coil region" evidence="6">
    <location>
        <begin position="533"/>
        <end position="567"/>
    </location>
</feature>
<comment type="subcellular location">
    <subcellularLocation>
        <location evidence="1">Cell junction</location>
        <location evidence="1">Adherens junction</location>
    </subcellularLocation>
</comment>
<feature type="compositionally biased region" description="Polar residues" evidence="7">
    <location>
        <begin position="596"/>
        <end position="608"/>
    </location>
</feature>
<feature type="compositionally biased region" description="Low complexity" evidence="7">
    <location>
        <begin position="691"/>
        <end position="701"/>
    </location>
</feature>
<dbReference type="Pfam" id="PF10239">
    <property type="entry name" value="DUF2465"/>
    <property type="match status" value="1"/>
</dbReference>
<keyword evidence="4" id="KW-0965">Cell junction</keyword>
<gene>
    <name evidence="8" type="primary">EOG090X06T3</name>
</gene>
<evidence type="ECO:0000313" key="8">
    <source>
        <dbReference type="EMBL" id="SVE80138.1"/>
    </source>
</evidence>
<evidence type="ECO:0000256" key="7">
    <source>
        <dbReference type="SAM" id="MobiDB-lite"/>
    </source>
</evidence>
<feature type="region of interest" description="Disordered" evidence="7">
    <location>
        <begin position="273"/>
        <end position="392"/>
    </location>
</feature>
<feature type="region of interest" description="Disordered" evidence="7">
    <location>
        <begin position="680"/>
        <end position="712"/>
    </location>
</feature>
<accession>A0A4Y7MFM8</accession>
<evidence type="ECO:0000256" key="1">
    <source>
        <dbReference type="ARBA" id="ARBA00004536"/>
    </source>
</evidence>
<feature type="region of interest" description="Disordered" evidence="7">
    <location>
        <begin position="583"/>
        <end position="656"/>
    </location>
</feature>
<dbReference type="InterPro" id="IPR019359">
    <property type="entry name" value="CCDC85"/>
</dbReference>
<dbReference type="InterPro" id="IPR018797">
    <property type="entry name" value="FAM98"/>
</dbReference>
<organism evidence="8">
    <name type="scientific">Daphnia magna</name>
    <dbReference type="NCBI Taxonomy" id="35525"/>
    <lineage>
        <taxon>Eukaryota</taxon>
        <taxon>Metazoa</taxon>
        <taxon>Ecdysozoa</taxon>
        <taxon>Arthropoda</taxon>
        <taxon>Crustacea</taxon>
        <taxon>Branchiopoda</taxon>
        <taxon>Diplostraca</taxon>
        <taxon>Cladocera</taxon>
        <taxon>Anomopoda</taxon>
        <taxon>Daphniidae</taxon>
        <taxon>Daphnia</taxon>
    </lineage>
</organism>
<feature type="compositionally biased region" description="Basic and acidic residues" evidence="7">
    <location>
        <begin position="302"/>
        <end position="313"/>
    </location>
</feature>
<reference evidence="8" key="1">
    <citation type="submission" date="2018-08" db="EMBL/GenBank/DDBJ databases">
        <authorList>
            <person name="Cornetti L."/>
        </authorList>
    </citation>
    <scope>NUCLEOTIDE SEQUENCE</scope>
    <source>
        <strain evidence="8">CH-H-1</strain>
    </source>
</reference>
<evidence type="ECO:0000256" key="6">
    <source>
        <dbReference type="SAM" id="Coils"/>
    </source>
</evidence>
<feature type="compositionally biased region" description="Polar residues" evidence="7">
    <location>
        <begin position="369"/>
        <end position="385"/>
    </location>
</feature>
<dbReference type="AlphaFoldDB" id="A0A4Y7MFM8"/>
<feature type="compositionally biased region" description="Polar residues" evidence="7">
    <location>
        <begin position="634"/>
        <end position="645"/>
    </location>
</feature>
<evidence type="ECO:0000256" key="5">
    <source>
        <dbReference type="ARBA" id="ARBA00023054"/>
    </source>
</evidence>
<dbReference type="EMBL" id="LR010519">
    <property type="protein sequence ID" value="SVE80138.1"/>
    <property type="molecule type" value="mRNA"/>
</dbReference>
<evidence type="ECO:0000256" key="2">
    <source>
        <dbReference type="ARBA" id="ARBA00007218"/>
    </source>
</evidence>
<dbReference type="OrthoDB" id="512356at2759"/>
<feature type="compositionally biased region" description="Polar residues" evidence="7">
    <location>
        <begin position="349"/>
        <end position="362"/>
    </location>
</feature>